<reference evidence="4" key="2">
    <citation type="submission" date="2015-03" db="EMBL/GenBank/DDBJ databases">
        <authorList>
            <consortium name="Pathogen Informatics"/>
            <person name="Murphy D."/>
        </authorList>
    </citation>
    <scope>NUCLEOTIDE SEQUENCE</scope>
    <source>
        <strain evidence="4">N09902308</strain>
    </source>
</reference>
<dbReference type="EMBL" id="CSBK01002116">
    <property type="protein sequence ID" value="COZ50702.1"/>
    <property type="molecule type" value="Genomic_DNA"/>
</dbReference>
<evidence type="ECO:0000313" key="3">
    <source>
        <dbReference type="EMBL" id="CNX08920.1"/>
    </source>
</evidence>
<organism evidence="3 6">
    <name type="scientific">Mycobacterium tuberculosis</name>
    <dbReference type="NCBI Taxonomy" id="1773"/>
    <lineage>
        <taxon>Bacteria</taxon>
        <taxon>Bacillati</taxon>
        <taxon>Actinomycetota</taxon>
        <taxon>Actinomycetes</taxon>
        <taxon>Mycobacteriales</taxon>
        <taxon>Mycobacteriaceae</taxon>
        <taxon>Mycobacterium</taxon>
        <taxon>Mycobacterium tuberculosis complex</taxon>
    </lineage>
</organism>
<feature type="compositionally biased region" description="Polar residues" evidence="1">
    <location>
        <begin position="1"/>
        <end position="21"/>
    </location>
</feature>
<sequence>MSISRAQASGSRRCASSTTTIAPPERRAAKMSSTDMSHSSVARASQRSAAPSSKCRMKVSTVFIAASCATSTPLGSPVEPEVNNT</sequence>
<dbReference type="EMBL" id="CGCX01002158">
    <property type="protein sequence ID" value="CFS07740.1"/>
    <property type="molecule type" value="Genomic_DNA"/>
</dbReference>
<evidence type="ECO:0000313" key="5">
    <source>
        <dbReference type="Proteomes" id="UP000039021"/>
    </source>
</evidence>
<feature type="compositionally biased region" description="Low complexity" evidence="1">
    <location>
        <begin position="37"/>
        <end position="53"/>
    </location>
</feature>
<feature type="region of interest" description="Disordered" evidence="1">
    <location>
        <begin position="1"/>
        <end position="55"/>
    </location>
</feature>
<evidence type="ECO:0000313" key="6">
    <source>
        <dbReference type="Proteomes" id="UP000039217"/>
    </source>
</evidence>
<dbReference type="Proteomes" id="UP000039021">
    <property type="component" value="Unassembled WGS sequence"/>
</dbReference>
<accession>A0A655FYC2</accession>
<evidence type="ECO:0000313" key="7">
    <source>
        <dbReference type="Proteomes" id="UP000046680"/>
    </source>
</evidence>
<dbReference type="EMBL" id="CQQC01002688">
    <property type="protein sequence ID" value="CNX08920.1"/>
    <property type="molecule type" value="Genomic_DNA"/>
</dbReference>
<reference evidence="5 6" key="1">
    <citation type="submission" date="2015-03" db="EMBL/GenBank/DDBJ databases">
        <authorList>
            <consortium name="Pathogen Informatics"/>
        </authorList>
    </citation>
    <scope>NUCLEOTIDE SEQUENCE [LARGE SCALE GENOMIC DNA]</scope>
    <source>
        <strain evidence="2 7">C09601061</strain>
        <strain evidence="3 6">D00501624</strain>
        <strain evidence="5">N09902308</strain>
    </source>
</reference>
<evidence type="ECO:0000313" key="4">
    <source>
        <dbReference type="EMBL" id="COZ50702.1"/>
    </source>
</evidence>
<dbReference type="AlphaFoldDB" id="A0A655FYC2"/>
<evidence type="ECO:0000313" key="2">
    <source>
        <dbReference type="EMBL" id="CFS07740.1"/>
    </source>
</evidence>
<dbReference type="Proteomes" id="UP000046680">
    <property type="component" value="Unassembled WGS sequence"/>
</dbReference>
<protein>
    <submittedName>
        <fullName evidence="3">Uncharacterized protein</fullName>
    </submittedName>
</protein>
<name>A0A655FYC2_MYCTX</name>
<evidence type="ECO:0000256" key="1">
    <source>
        <dbReference type="SAM" id="MobiDB-lite"/>
    </source>
</evidence>
<gene>
    <name evidence="2" type="ORF">ERS007657_03904</name>
    <name evidence="3" type="ORF">ERS007661_04454</name>
    <name evidence="4" type="ORF">ERS007739_03832</name>
</gene>
<dbReference type="Proteomes" id="UP000039217">
    <property type="component" value="Unassembled WGS sequence"/>
</dbReference>
<proteinExistence type="predicted"/>